<proteinExistence type="predicted"/>
<sequence length="257" mass="29114">MGEKTIMHYSSSQKILLVGEGNFSFAACLAKEFGSAVKMVATSFDSKESLMQKYSNVMSTLNELKGKGCTVLHDVDVHTISQHPRLTNRRFDRIVFNFPHAGFILMEHNKIQIKLHQDLVKGYFTSAREMLTESGEVHVTHKTTHPFSKWNIVKLAEEVGLFLVEEAQFTRADYPGYINKKGSGRKCNRTFRVGQCSTYKFAKLPLQLNKPASELGHFSLRSFHLAENLPPYKINLLDGRQLFLSVVDPNCLWGIAN</sequence>
<reference evidence="2 3" key="1">
    <citation type="submission" date="2020-05" db="EMBL/GenBank/DDBJ databases">
        <authorList>
            <person name="Campoy J."/>
            <person name="Schneeberger K."/>
            <person name="Spophaly S."/>
        </authorList>
    </citation>
    <scope>NUCLEOTIDE SEQUENCE [LARGE SCALE GENOMIC DNA]</scope>
    <source>
        <strain evidence="2">PruArmRojPasFocal</strain>
    </source>
</reference>
<dbReference type="Pfam" id="PF10354">
    <property type="entry name" value="BMT5-like"/>
    <property type="match status" value="1"/>
</dbReference>
<dbReference type="AlphaFoldDB" id="A0A6J5USM0"/>
<dbReference type="PANTHER" id="PTHR11538:SF89">
    <property type="entry name" value="PROTEIN, PUTATIVE (DUF2431)-RELATED"/>
    <property type="match status" value="1"/>
</dbReference>
<accession>A0A6J5USM0</accession>
<dbReference type="Proteomes" id="UP000507222">
    <property type="component" value="Unassembled WGS sequence"/>
</dbReference>
<evidence type="ECO:0000313" key="2">
    <source>
        <dbReference type="EMBL" id="CAB4276998.1"/>
    </source>
</evidence>
<name>A0A6J5USM0_PRUAR</name>
<dbReference type="FunFam" id="3.40.50.150:FF:000440">
    <property type="entry name" value="Os09g0479300 protein"/>
    <property type="match status" value="1"/>
</dbReference>
<feature type="domain" description="25S rRNA (uridine-N(3))-methyltransferase BMT5-like" evidence="1">
    <location>
        <begin position="16"/>
        <end position="180"/>
    </location>
</feature>
<organism evidence="2 3">
    <name type="scientific">Prunus armeniaca</name>
    <name type="common">Apricot</name>
    <name type="synonym">Armeniaca vulgaris</name>
    <dbReference type="NCBI Taxonomy" id="36596"/>
    <lineage>
        <taxon>Eukaryota</taxon>
        <taxon>Viridiplantae</taxon>
        <taxon>Streptophyta</taxon>
        <taxon>Embryophyta</taxon>
        <taxon>Tracheophyta</taxon>
        <taxon>Spermatophyta</taxon>
        <taxon>Magnoliopsida</taxon>
        <taxon>eudicotyledons</taxon>
        <taxon>Gunneridae</taxon>
        <taxon>Pentapetalae</taxon>
        <taxon>rosids</taxon>
        <taxon>fabids</taxon>
        <taxon>Rosales</taxon>
        <taxon>Rosaceae</taxon>
        <taxon>Amygdaloideae</taxon>
        <taxon>Amygdaleae</taxon>
        <taxon>Prunus</taxon>
    </lineage>
</organism>
<dbReference type="GO" id="GO:0070475">
    <property type="term" value="P:rRNA base methylation"/>
    <property type="evidence" value="ECO:0007669"/>
    <property type="project" value="InterPro"/>
</dbReference>
<dbReference type="EMBL" id="CAEKDK010000004">
    <property type="protein sequence ID" value="CAB4276998.1"/>
    <property type="molecule type" value="Genomic_DNA"/>
</dbReference>
<dbReference type="GO" id="GO:0070042">
    <property type="term" value="F:rRNA (uridine-N3-)-methyltransferase activity"/>
    <property type="evidence" value="ECO:0007669"/>
    <property type="project" value="InterPro"/>
</dbReference>
<protein>
    <recommendedName>
        <fullName evidence="1">25S rRNA (uridine-N(3))-methyltransferase BMT5-like domain-containing protein</fullName>
    </recommendedName>
</protein>
<evidence type="ECO:0000259" key="1">
    <source>
        <dbReference type="Pfam" id="PF10354"/>
    </source>
</evidence>
<dbReference type="InterPro" id="IPR019446">
    <property type="entry name" value="BMT5-like"/>
</dbReference>
<dbReference type="PANTHER" id="PTHR11538">
    <property type="entry name" value="PHENYLALANYL-TRNA SYNTHETASE"/>
    <property type="match status" value="1"/>
</dbReference>
<evidence type="ECO:0000313" key="3">
    <source>
        <dbReference type="Proteomes" id="UP000507222"/>
    </source>
</evidence>
<gene>
    <name evidence="2" type="ORF">CURHAP_LOCUS26359</name>
</gene>
<dbReference type="GO" id="GO:0005737">
    <property type="term" value="C:cytoplasm"/>
    <property type="evidence" value="ECO:0007669"/>
    <property type="project" value="TreeGrafter"/>
</dbReference>